<dbReference type="AlphaFoldDB" id="A0A4Y2DSJ4"/>
<proteinExistence type="predicted"/>
<dbReference type="EMBL" id="BGPR01090296">
    <property type="protein sequence ID" value="GBM18798.1"/>
    <property type="molecule type" value="Genomic_DNA"/>
</dbReference>
<organism evidence="1 2">
    <name type="scientific">Araneus ventricosus</name>
    <name type="common">Orbweaver spider</name>
    <name type="synonym">Epeira ventricosa</name>
    <dbReference type="NCBI Taxonomy" id="182803"/>
    <lineage>
        <taxon>Eukaryota</taxon>
        <taxon>Metazoa</taxon>
        <taxon>Ecdysozoa</taxon>
        <taxon>Arthropoda</taxon>
        <taxon>Chelicerata</taxon>
        <taxon>Arachnida</taxon>
        <taxon>Araneae</taxon>
        <taxon>Araneomorphae</taxon>
        <taxon>Entelegynae</taxon>
        <taxon>Araneoidea</taxon>
        <taxon>Araneidae</taxon>
        <taxon>Araneus</taxon>
    </lineage>
</organism>
<evidence type="ECO:0000313" key="1">
    <source>
        <dbReference type="EMBL" id="GBM18798.1"/>
    </source>
</evidence>
<sequence length="97" mass="11073">MHQAHSNGGLSMDSGFEPRTLQVRKTRLCHETPMASTERCYVIRFYTFSGPRWPSGKVEDSGRTVPVSKLDPLKIHREWSLLHVKPNEGPKVLKMVL</sequence>
<dbReference type="Proteomes" id="UP000499080">
    <property type="component" value="Unassembled WGS sequence"/>
</dbReference>
<gene>
    <name evidence="1" type="ORF">AVEN_165612_1</name>
</gene>
<protein>
    <submittedName>
        <fullName evidence="1">Uncharacterized protein</fullName>
    </submittedName>
</protein>
<reference evidence="1 2" key="1">
    <citation type="journal article" date="2019" name="Sci. Rep.">
        <title>Orb-weaving spider Araneus ventricosus genome elucidates the spidroin gene catalogue.</title>
        <authorList>
            <person name="Kono N."/>
            <person name="Nakamura H."/>
            <person name="Ohtoshi R."/>
            <person name="Moran D.A.P."/>
            <person name="Shinohara A."/>
            <person name="Yoshida Y."/>
            <person name="Fujiwara M."/>
            <person name="Mori M."/>
            <person name="Tomita M."/>
            <person name="Arakawa K."/>
        </authorList>
    </citation>
    <scope>NUCLEOTIDE SEQUENCE [LARGE SCALE GENOMIC DNA]</scope>
</reference>
<comment type="caution">
    <text evidence="1">The sequence shown here is derived from an EMBL/GenBank/DDBJ whole genome shotgun (WGS) entry which is preliminary data.</text>
</comment>
<accession>A0A4Y2DSJ4</accession>
<keyword evidence="2" id="KW-1185">Reference proteome</keyword>
<name>A0A4Y2DSJ4_ARAVE</name>
<evidence type="ECO:0000313" key="2">
    <source>
        <dbReference type="Proteomes" id="UP000499080"/>
    </source>
</evidence>